<dbReference type="AlphaFoldDB" id="A0A7G9S0S8"/>
<protein>
    <submittedName>
        <fullName evidence="2">EpsG family protein</fullName>
    </submittedName>
</protein>
<feature type="transmembrane region" description="Helical" evidence="1">
    <location>
        <begin position="6"/>
        <end position="25"/>
    </location>
</feature>
<organism evidence="2 3">
    <name type="scientific">Erysipelothrix inopinata</name>
    <dbReference type="NCBI Taxonomy" id="225084"/>
    <lineage>
        <taxon>Bacteria</taxon>
        <taxon>Bacillati</taxon>
        <taxon>Bacillota</taxon>
        <taxon>Erysipelotrichia</taxon>
        <taxon>Erysipelotrichales</taxon>
        <taxon>Erysipelotrichaceae</taxon>
        <taxon>Erysipelothrix</taxon>
    </lineage>
</organism>
<evidence type="ECO:0000313" key="3">
    <source>
        <dbReference type="Proteomes" id="UP000515928"/>
    </source>
</evidence>
<dbReference type="EMBL" id="CP060715">
    <property type="protein sequence ID" value="QNN61453.1"/>
    <property type="molecule type" value="Genomic_DNA"/>
</dbReference>
<keyword evidence="3" id="KW-1185">Reference proteome</keyword>
<dbReference type="KEGG" id="eio:H9L01_03570"/>
<keyword evidence="1" id="KW-1133">Transmembrane helix</keyword>
<evidence type="ECO:0000313" key="2">
    <source>
        <dbReference type="EMBL" id="QNN61453.1"/>
    </source>
</evidence>
<feature type="transmembrane region" description="Helical" evidence="1">
    <location>
        <begin position="200"/>
        <end position="220"/>
    </location>
</feature>
<sequence>MRVIMESIFDIIYLLGVVGMGIYLLKNSKNKVTKLYGWMAVILGAGDAFHLIPRVIALLSAGPNGDLTSAFIQYEVSMGFGKAVTSITMTVFYLILYIIWKEYYQVKNTKTISIVLLVLAAVRIIVGLFPQNMWLVHNQPLDWAIYRNIPFAIMGIIMIYLFYNESRKRANDPFKWMWLAITLSFGFYIPVVLWSDVNQAIGLLMIPKTLAYVWVVVMGLQYQKSLN</sequence>
<proteinExistence type="predicted"/>
<feature type="transmembrane region" description="Helical" evidence="1">
    <location>
        <begin position="143"/>
        <end position="163"/>
    </location>
</feature>
<feature type="transmembrane region" description="Helical" evidence="1">
    <location>
        <begin position="37"/>
        <end position="59"/>
    </location>
</feature>
<name>A0A7G9S0S8_9FIRM</name>
<dbReference type="Proteomes" id="UP000515928">
    <property type="component" value="Chromosome"/>
</dbReference>
<feature type="transmembrane region" description="Helical" evidence="1">
    <location>
        <begin position="112"/>
        <end position="131"/>
    </location>
</feature>
<feature type="transmembrane region" description="Helical" evidence="1">
    <location>
        <begin position="79"/>
        <end position="100"/>
    </location>
</feature>
<evidence type="ECO:0000256" key="1">
    <source>
        <dbReference type="SAM" id="Phobius"/>
    </source>
</evidence>
<feature type="transmembrane region" description="Helical" evidence="1">
    <location>
        <begin position="175"/>
        <end position="194"/>
    </location>
</feature>
<gene>
    <name evidence="2" type="ORF">H9L01_03570</name>
</gene>
<dbReference type="RefSeq" id="WP_187534654.1">
    <property type="nucleotide sequence ID" value="NZ_CBCSHU010000028.1"/>
</dbReference>
<reference evidence="2 3" key="1">
    <citation type="submission" date="2020-08" db="EMBL/GenBank/DDBJ databases">
        <title>Genome sequence of Erysipelothrix inopinata DSM 15511T.</title>
        <authorList>
            <person name="Hyun D.-W."/>
            <person name="Bae J.-W."/>
        </authorList>
    </citation>
    <scope>NUCLEOTIDE SEQUENCE [LARGE SCALE GENOMIC DNA]</scope>
    <source>
        <strain evidence="2 3">DSM 15511</strain>
    </source>
</reference>
<accession>A0A7G9S0S8</accession>
<keyword evidence="1" id="KW-0472">Membrane</keyword>
<keyword evidence="1" id="KW-0812">Transmembrane</keyword>